<dbReference type="GO" id="GO:0016779">
    <property type="term" value="F:nucleotidyltransferase activity"/>
    <property type="evidence" value="ECO:0007669"/>
    <property type="project" value="InterPro"/>
</dbReference>
<comment type="caution">
    <text evidence="2">The sequence shown here is derived from an EMBL/GenBank/DDBJ whole genome shotgun (WGS) entry which is preliminary data.</text>
</comment>
<dbReference type="HOGENOM" id="CLU_110651_0_0_6"/>
<feature type="domain" description="Polymerase nucleotidyl transferase" evidence="1">
    <location>
        <begin position="10"/>
        <end position="57"/>
    </location>
</feature>
<organism evidence="2 3">
    <name type="scientific">Plesiomonas shigelloides 302-73</name>
    <dbReference type="NCBI Taxonomy" id="1315976"/>
    <lineage>
        <taxon>Bacteria</taxon>
        <taxon>Pseudomonadati</taxon>
        <taxon>Pseudomonadota</taxon>
        <taxon>Gammaproteobacteria</taxon>
        <taxon>Enterobacterales</taxon>
        <taxon>Enterobacteriaceae</taxon>
        <taxon>Plesiomonas</taxon>
    </lineage>
</organism>
<dbReference type="RefSeq" id="WP_010865014.1">
    <property type="nucleotide sequence ID" value="NZ_AQQO01000382.1"/>
</dbReference>
<keyword evidence="2" id="KW-0808">Transferase</keyword>
<protein>
    <submittedName>
        <fullName evidence="2">Putative nucleotidyltransferase</fullName>
    </submittedName>
</protein>
<dbReference type="CDD" id="cd05403">
    <property type="entry name" value="NT_KNTase_like"/>
    <property type="match status" value="1"/>
</dbReference>
<accession>R8ALG2</accession>
<dbReference type="Gene3D" id="3.30.460.10">
    <property type="entry name" value="Beta Polymerase, domain 2"/>
    <property type="match status" value="1"/>
</dbReference>
<dbReference type="SUPFAM" id="SSF81301">
    <property type="entry name" value="Nucleotidyltransferase"/>
    <property type="match status" value="1"/>
</dbReference>
<dbReference type="Proteomes" id="UP000014012">
    <property type="component" value="Unassembled WGS sequence"/>
</dbReference>
<keyword evidence="3" id="KW-1185">Reference proteome</keyword>
<gene>
    <name evidence="2" type="ORF">PLESHI_17141</name>
</gene>
<dbReference type="AlphaFoldDB" id="R8ALG2"/>
<proteinExistence type="predicted"/>
<evidence type="ECO:0000259" key="1">
    <source>
        <dbReference type="Pfam" id="PF01909"/>
    </source>
</evidence>
<evidence type="ECO:0000313" key="3">
    <source>
        <dbReference type="Proteomes" id="UP000014012"/>
    </source>
</evidence>
<evidence type="ECO:0000313" key="2">
    <source>
        <dbReference type="EMBL" id="EON87152.1"/>
    </source>
</evidence>
<dbReference type="InterPro" id="IPR043519">
    <property type="entry name" value="NT_sf"/>
</dbReference>
<dbReference type="InterPro" id="IPR002934">
    <property type="entry name" value="Polymerase_NTP_transf_dom"/>
</dbReference>
<reference evidence="2 3" key="1">
    <citation type="journal article" date="2013" name="Genome Announc.">
        <title>Genome Sequence of Plesiomonas shigelloides Strain 302-73 (Serotype O1).</title>
        <authorList>
            <person name="Pique N."/>
            <person name="Aquilini E."/>
            <person name="Alioto T."/>
            <person name="Minana-Galbis D."/>
            <person name="Tomas J.M."/>
        </authorList>
    </citation>
    <scope>NUCLEOTIDE SEQUENCE [LARGE SCALE GENOMIC DNA]</scope>
    <source>
        <strain evidence="2 3">302-73</strain>
    </source>
</reference>
<name>R8ALG2_PLESH</name>
<dbReference type="EMBL" id="AQQO01000382">
    <property type="protein sequence ID" value="EON87152.1"/>
    <property type="molecule type" value="Genomic_DNA"/>
</dbReference>
<dbReference type="Pfam" id="PF01909">
    <property type="entry name" value="NTP_transf_2"/>
    <property type="match status" value="1"/>
</dbReference>
<sequence length="205" mass="24282">MLLLEHVIFDLKEKYSPHTIILYGSRARNEESETSDIDIVCFSEHVKTEVKDARDFHGVYLDAWIYPTDYMFNVTESVFRFSDGVILVDECKLASSYLNEIKAKIGEGRKSMSEEDLVHLSAWIDKMLRRASVDDVDGHYRRTWLQFELLSIYFEVRGKWFLGHKKALRYLEKHDSELYEMFCLMYKNPLDIEYLNRVSNQVLRA</sequence>